<sequence length="189" mass="21158">MPTWLELVSPTFSSLDVTNSTATVSEPLAEAAVRTNSTPSPLPEMEKENSVERVVVASTKTRGSGTRRRPEEEREGLVRRTWGAASLLVTTWASPKRSMLSGSRLGDCVEEKDGWTRRIKEQKMKRENATMPLRFFDGTMILSLFSSLPSIFILQRMFLFLVSTAQNCCFFAANVSTAHSTLSFLRFIL</sequence>
<proteinExistence type="predicted"/>
<evidence type="ECO:0000313" key="2">
    <source>
        <dbReference type="Proteomes" id="UP001374535"/>
    </source>
</evidence>
<dbReference type="AlphaFoldDB" id="A0AAQ3NC48"/>
<gene>
    <name evidence="1" type="ORF">V8G54_020348</name>
</gene>
<dbReference type="Proteomes" id="UP001374535">
    <property type="component" value="Chromosome 6"/>
</dbReference>
<name>A0AAQ3NC48_VIGMU</name>
<organism evidence="1 2">
    <name type="scientific">Vigna mungo</name>
    <name type="common">Black gram</name>
    <name type="synonym">Phaseolus mungo</name>
    <dbReference type="NCBI Taxonomy" id="3915"/>
    <lineage>
        <taxon>Eukaryota</taxon>
        <taxon>Viridiplantae</taxon>
        <taxon>Streptophyta</taxon>
        <taxon>Embryophyta</taxon>
        <taxon>Tracheophyta</taxon>
        <taxon>Spermatophyta</taxon>
        <taxon>Magnoliopsida</taxon>
        <taxon>eudicotyledons</taxon>
        <taxon>Gunneridae</taxon>
        <taxon>Pentapetalae</taxon>
        <taxon>rosids</taxon>
        <taxon>fabids</taxon>
        <taxon>Fabales</taxon>
        <taxon>Fabaceae</taxon>
        <taxon>Papilionoideae</taxon>
        <taxon>50 kb inversion clade</taxon>
        <taxon>NPAAA clade</taxon>
        <taxon>indigoferoid/millettioid clade</taxon>
        <taxon>Phaseoleae</taxon>
        <taxon>Vigna</taxon>
    </lineage>
</organism>
<dbReference type="EMBL" id="CP144695">
    <property type="protein sequence ID" value="WVZ07002.1"/>
    <property type="molecule type" value="Genomic_DNA"/>
</dbReference>
<evidence type="ECO:0000313" key="1">
    <source>
        <dbReference type="EMBL" id="WVZ07002.1"/>
    </source>
</evidence>
<protein>
    <submittedName>
        <fullName evidence="1">Uncharacterized protein</fullName>
    </submittedName>
</protein>
<keyword evidence="2" id="KW-1185">Reference proteome</keyword>
<reference evidence="1 2" key="1">
    <citation type="journal article" date="2023" name="Life. Sci Alliance">
        <title>Evolutionary insights into 3D genome organization and epigenetic landscape of Vigna mungo.</title>
        <authorList>
            <person name="Junaid A."/>
            <person name="Singh B."/>
            <person name="Bhatia S."/>
        </authorList>
    </citation>
    <scope>NUCLEOTIDE SEQUENCE [LARGE SCALE GENOMIC DNA]</scope>
    <source>
        <strain evidence="1">Urdbean</strain>
    </source>
</reference>
<accession>A0AAQ3NC48</accession>